<comment type="caution">
    <text evidence="3">The sequence shown here is derived from an EMBL/GenBank/DDBJ whole genome shotgun (WGS) entry which is preliminary data.</text>
</comment>
<gene>
    <name evidence="3" type="ORF">CARN7_0321</name>
</gene>
<feature type="domain" description="Glycosyltransferase subfamily 4-like N-terminal" evidence="2">
    <location>
        <begin position="19"/>
        <end position="170"/>
    </location>
</feature>
<dbReference type="GO" id="GO:0016757">
    <property type="term" value="F:glycosyltransferase activity"/>
    <property type="evidence" value="ECO:0007669"/>
    <property type="project" value="InterPro"/>
</dbReference>
<dbReference type="InterPro" id="IPR001296">
    <property type="entry name" value="Glyco_trans_1"/>
</dbReference>
<dbReference type="Pfam" id="PF13439">
    <property type="entry name" value="Glyco_transf_4"/>
    <property type="match status" value="1"/>
</dbReference>
<keyword evidence="3" id="KW-0808">Transferase</keyword>
<dbReference type="EMBL" id="CABR01000039">
    <property type="protein sequence ID" value="CBI09586.1"/>
    <property type="molecule type" value="Genomic_DNA"/>
</dbReference>
<sequence>MPVPRAITVLQILPALNSGGVERGTLEISRHLVQQGIRSLVMSGGGRLTDQLLAEGGEHFTYPIGKKSLLTLRHVHPLRRFMLEHKVDLLHVRSRLPAWIAYLAWRGMDSKSRPRLVTSVHGFYTVNRYSAVMTFGERVIAVSNTISNYLDANYPQLDKQKVRVIPRGVNKHEFPYGFQPDDRWLTKWHRNHPRPPGTQLLTLPARLTRWKGQLDFIDLIARLVQSGLSVHGLIVGDADPKKQHYQRELGARIAALNLQQHISLIGHRNDLKEIMSISSMALSLSRDPEAFGRTTPEALSLGIPVVGYDHGGVGEVLRAWYPHGATPVGDLDALTQTVSQLLAHPVPVPPQTDFTLEQMQTDTLSVYRELLGSTRTR</sequence>
<protein>
    <submittedName>
        <fullName evidence="3">Putative glycosyltransferase</fullName>
    </submittedName>
</protein>
<proteinExistence type="predicted"/>
<evidence type="ECO:0000259" key="2">
    <source>
        <dbReference type="Pfam" id="PF13439"/>
    </source>
</evidence>
<dbReference type="Gene3D" id="3.40.50.2000">
    <property type="entry name" value="Glycogen Phosphorylase B"/>
    <property type="match status" value="2"/>
</dbReference>
<dbReference type="Pfam" id="PF00534">
    <property type="entry name" value="Glycos_transf_1"/>
    <property type="match status" value="1"/>
</dbReference>
<dbReference type="PANTHER" id="PTHR12526">
    <property type="entry name" value="GLYCOSYLTRANSFERASE"/>
    <property type="match status" value="1"/>
</dbReference>
<dbReference type="InterPro" id="IPR028098">
    <property type="entry name" value="Glyco_trans_4-like_N"/>
</dbReference>
<organism evidence="3">
    <name type="scientific">mine drainage metagenome</name>
    <dbReference type="NCBI Taxonomy" id="410659"/>
    <lineage>
        <taxon>unclassified sequences</taxon>
        <taxon>metagenomes</taxon>
        <taxon>ecological metagenomes</taxon>
    </lineage>
</organism>
<dbReference type="PANTHER" id="PTHR12526:SF638">
    <property type="entry name" value="SPORE COAT PROTEIN SA"/>
    <property type="match status" value="1"/>
</dbReference>
<dbReference type="AlphaFoldDB" id="E6QQR5"/>
<evidence type="ECO:0000259" key="1">
    <source>
        <dbReference type="Pfam" id="PF00534"/>
    </source>
</evidence>
<dbReference type="SUPFAM" id="SSF53756">
    <property type="entry name" value="UDP-Glycosyltransferase/glycogen phosphorylase"/>
    <property type="match status" value="1"/>
</dbReference>
<evidence type="ECO:0000313" key="3">
    <source>
        <dbReference type="EMBL" id="CBI09586.1"/>
    </source>
</evidence>
<name>E6QQR5_9ZZZZ</name>
<feature type="domain" description="Glycosyl transferase family 1" evidence="1">
    <location>
        <begin position="187"/>
        <end position="344"/>
    </location>
</feature>
<dbReference type="CDD" id="cd03819">
    <property type="entry name" value="GT4_WavL-like"/>
    <property type="match status" value="1"/>
</dbReference>
<accession>E6QQR5</accession>
<reference evidence="3" key="1">
    <citation type="submission" date="2009-10" db="EMBL/GenBank/DDBJ databases">
        <title>Diversity of trophic interactions inside an arsenic-rich microbial ecosystem.</title>
        <authorList>
            <person name="Bertin P.N."/>
            <person name="Heinrich-Salmeron A."/>
            <person name="Pelletier E."/>
            <person name="Goulhen-Chollet F."/>
            <person name="Arsene-Ploetze F."/>
            <person name="Gallien S."/>
            <person name="Calteau A."/>
            <person name="Vallenet D."/>
            <person name="Casiot C."/>
            <person name="Chane-Woon-Ming B."/>
            <person name="Giloteaux L."/>
            <person name="Barakat M."/>
            <person name="Bonnefoy V."/>
            <person name="Bruneel O."/>
            <person name="Chandler M."/>
            <person name="Cleiss J."/>
            <person name="Duran R."/>
            <person name="Elbaz-Poulichet F."/>
            <person name="Fonknechten N."/>
            <person name="Lauga B."/>
            <person name="Mornico D."/>
            <person name="Ortet P."/>
            <person name="Schaeffer C."/>
            <person name="Siguier P."/>
            <person name="Alexander Thil Smith A."/>
            <person name="Van Dorsselaer A."/>
            <person name="Weissenbach J."/>
            <person name="Medigue C."/>
            <person name="Le Paslier D."/>
        </authorList>
    </citation>
    <scope>NUCLEOTIDE SEQUENCE</scope>
</reference>